<gene>
    <name evidence="6" type="ORF">ATO10_14214</name>
</gene>
<dbReference type="GO" id="GO:0030272">
    <property type="term" value="F:5-formyltetrahydrofolate cyclo-ligase activity"/>
    <property type="evidence" value="ECO:0007669"/>
    <property type="project" value="UniProtKB-EC"/>
</dbReference>
<dbReference type="EMBL" id="AQQY01000012">
    <property type="protein sequence ID" value="KCV80963.1"/>
    <property type="molecule type" value="Genomic_DNA"/>
</dbReference>
<dbReference type="GO" id="GO:0009396">
    <property type="term" value="P:folic acid-containing compound biosynthetic process"/>
    <property type="evidence" value="ECO:0007669"/>
    <property type="project" value="TreeGrafter"/>
</dbReference>
<dbReference type="GO" id="GO:0005524">
    <property type="term" value="F:ATP binding"/>
    <property type="evidence" value="ECO:0007669"/>
    <property type="project" value="UniProtKB-KW"/>
</dbReference>
<comment type="cofactor">
    <cofactor evidence="5">
        <name>Mg(2+)</name>
        <dbReference type="ChEBI" id="CHEBI:18420"/>
    </cofactor>
</comment>
<comment type="caution">
    <text evidence="6">The sequence shown here is derived from an EMBL/GenBank/DDBJ whole genome shotgun (WGS) entry which is preliminary data.</text>
</comment>
<dbReference type="STRING" id="1461693.ATO10_14214"/>
<dbReference type="SUPFAM" id="SSF100950">
    <property type="entry name" value="NagB/RpiA/CoA transferase-like"/>
    <property type="match status" value="1"/>
</dbReference>
<keyword evidence="2 4" id="KW-0547">Nucleotide-binding</keyword>
<protein>
    <recommendedName>
        <fullName evidence="5">5-formyltetrahydrofolate cyclo-ligase</fullName>
        <ecNumber evidence="5">6.3.3.2</ecNumber>
    </recommendedName>
</protein>
<dbReference type="Proteomes" id="UP000024836">
    <property type="component" value="Unassembled WGS sequence"/>
</dbReference>
<evidence type="ECO:0000313" key="7">
    <source>
        <dbReference type="Proteomes" id="UP000024836"/>
    </source>
</evidence>
<feature type="binding site" evidence="4">
    <location>
        <begin position="8"/>
        <end position="12"/>
    </location>
    <ligand>
        <name>ATP</name>
        <dbReference type="ChEBI" id="CHEBI:30616"/>
    </ligand>
</feature>
<feature type="binding site" evidence="4">
    <location>
        <begin position="129"/>
        <end position="137"/>
    </location>
    <ligand>
        <name>ATP</name>
        <dbReference type="ChEBI" id="CHEBI:30616"/>
    </ligand>
</feature>
<dbReference type="GO" id="GO:0046872">
    <property type="term" value="F:metal ion binding"/>
    <property type="evidence" value="ECO:0007669"/>
    <property type="project" value="UniProtKB-KW"/>
</dbReference>
<evidence type="ECO:0000256" key="4">
    <source>
        <dbReference type="PIRSR" id="PIRSR006806-1"/>
    </source>
</evidence>
<reference evidence="6 7" key="1">
    <citation type="submission" date="2013-04" db="EMBL/GenBank/DDBJ databases">
        <title>Shimia sp. 22II-S11-Z10 Genome Sequencing.</title>
        <authorList>
            <person name="Lai Q."/>
            <person name="Li G."/>
            <person name="Shao Z."/>
        </authorList>
    </citation>
    <scope>NUCLEOTIDE SEQUENCE [LARGE SCALE GENOMIC DNA]</scope>
    <source>
        <strain evidence="7">22II-S11-Z10</strain>
    </source>
</reference>
<comment type="similarity">
    <text evidence="1 5">Belongs to the 5-formyltetrahydrofolate cyclo-ligase family.</text>
</comment>
<dbReference type="PATRIC" id="fig|1461693.3.peg.2867"/>
<comment type="catalytic activity">
    <reaction evidence="5">
        <text>(6S)-5-formyl-5,6,7,8-tetrahydrofolate + ATP = (6R)-5,10-methenyltetrahydrofolate + ADP + phosphate</text>
        <dbReference type="Rhea" id="RHEA:10488"/>
        <dbReference type="ChEBI" id="CHEBI:30616"/>
        <dbReference type="ChEBI" id="CHEBI:43474"/>
        <dbReference type="ChEBI" id="CHEBI:57455"/>
        <dbReference type="ChEBI" id="CHEBI:57457"/>
        <dbReference type="ChEBI" id="CHEBI:456216"/>
        <dbReference type="EC" id="6.3.3.2"/>
    </reaction>
</comment>
<evidence type="ECO:0000256" key="1">
    <source>
        <dbReference type="ARBA" id="ARBA00010638"/>
    </source>
</evidence>
<dbReference type="NCBIfam" id="TIGR02727">
    <property type="entry name" value="MTHFS_bact"/>
    <property type="match status" value="1"/>
</dbReference>
<feature type="binding site" evidence="4">
    <location>
        <position position="51"/>
    </location>
    <ligand>
        <name>substrate</name>
    </ligand>
</feature>
<dbReference type="Pfam" id="PF01812">
    <property type="entry name" value="5-FTHF_cyc-lig"/>
    <property type="match status" value="1"/>
</dbReference>
<dbReference type="InterPro" id="IPR002698">
    <property type="entry name" value="FTHF_cligase"/>
</dbReference>
<name>A0A058ZH94_9RHOB</name>
<dbReference type="Gene3D" id="3.40.50.10420">
    <property type="entry name" value="NagB/RpiA/CoA transferase-like"/>
    <property type="match status" value="1"/>
</dbReference>
<feature type="binding site" evidence="4">
    <location>
        <position position="56"/>
    </location>
    <ligand>
        <name>substrate</name>
    </ligand>
</feature>
<keyword evidence="6" id="KW-0436">Ligase</keyword>
<dbReference type="PANTHER" id="PTHR23407:SF1">
    <property type="entry name" value="5-FORMYLTETRAHYDROFOLATE CYCLO-LIGASE"/>
    <property type="match status" value="1"/>
</dbReference>
<evidence type="ECO:0000256" key="3">
    <source>
        <dbReference type="ARBA" id="ARBA00022840"/>
    </source>
</evidence>
<evidence type="ECO:0000256" key="2">
    <source>
        <dbReference type="ARBA" id="ARBA00022741"/>
    </source>
</evidence>
<proteinExistence type="inferred from homology"/>
<dbReference type="InterPro" id="IPR024185">
    <property type="entry name" value="FTHF_cligase-like_sf"/>
</dbReference>
<dbReference type="PANTHER" id="PTHR23407">
    <property type="entry name" value="ATPASE INHIBITOR/5-FORMYLTETRAHYDROFOLATE CYCLO-LIGASE"/>
    <property type="match status" value="1"/>
</dbReference>
<dbReference type="EC" id="6.3.3.2" evidence="5"/>
<organism evidence="6 7">
    <name type="scientific">Actibacterium atlanticum</name>
    <dbReference type="NCBI Taxonomy" id="1461693"/>
    <lineage>
        <taxon>Bacteria</taxon>
        <taxon>Pseudomonadati</taxon>
        <taxon>Pseudomonadota</taxon>
        <taxon>Alphaproteobacteria</taxon>
        <taxon>Rhodobacterales</taxon>
        <taxon>Roseobacteraceae</taxon>
        <taxon>Actibacterium</taxon>
    </lineage>
</organism>
<dbReference type="eggNOG" id="COG0212">
    <property type="taxonomic scope" value="Bacteria"/>
</dbReference>
<accession>A0A058ZH94</accession>
<dbReference type="GO" id="GO:0035999">
    <property type="term" value="P:tetrahydrofolate interconversion"/>
    <property type="evidence" value="ECO:0007669"/>
    <property type="project" value="TreeGrafter"/>
</dbReference>
<keyword evidence="5" id="KW-0479">Metal-binding</keyword>
<dbReference type="PIRSF" id="PIRSF006806">
    <property type="entry name" value="FTHF_cligase"/>
    <property type="match status" value="1"/>
</dbReference>
<keyword evidence="5" id="KW-0460">Magnesium</keyword>
<evidence type="ECO:0000313" key="6">
    <source>
        <dbReference type="EMBL" id="KCV80963.1"/>
    </source>
</evidence>
<evidence type="ECO:0000256" key="5">
    <source>
        <dbReference type="RuleBase" id="RU361279"/>
    </source>
</evidence>
<dbReference type="AlphaFoldDB" id="A0A058ZH94"/>
<keyword evidence="3 4" id="KW-0067">ATP-binding</keyword>
<sequence length="183" mass="19421">MNDVAQQKAQMRKDAAKNRAALCTDAAVRAANSYLERALAPHKGKTVAGYMPMRSELSPLPALTEFAAHSVVAMPVVEGKGMPLVFRIWTPGGALEEGAYGAMIPADTQPATPAVLIVPMLAYDGRGFRLGYGGGYYDRTIAALAPVTIGLAFAGQEVPEVPTNAYDMRLDMIVTEQGVTHNA</sequence>
<keyword evidence="7" id="KW-1185">Reference proteome</keyword>
<dbReference type="InterPro" id="IPR037171">
    <property type="entry name" value="NagB/RpiA_transferase-like"/>
</dbReference>